<dbReference type="PROSITE" id="PS50867">
    <property type="entry name" value="PRE_SET"/>
    <property type="match status" value="1"/>
</dbReference>
<feature type="domain" description="SET" evidence="8">
    <location>
        <begin position="92"/>
        <end position="215"/>
    </location>
</feature>
<dbReference type="Proteomes" id="UP000887566">
    <property type="component" value="Unplaced"/>
</dbReference>
<evidence type="ECO:0000259" key="9">
    <source>
        <dbReference type="PROSITE" id="PS50867"/>
    </source>
</evidence>
<evidence type="ECO:0000256" key="7">
    <source>
        <dbReference type="ARBA" id="ARBA00022833"/>
    </source>
</evidence>
<dbReference type="SMART" id="SM00317">
    <property type="entry name" value="SET"/>
    <property type="match status" value="1"/>
</dbReference>
<dbReference type="PROSITE" id="PS50280">
    <property type="entry name" value="SET"/>
    <property type="match status" value="1"/>
</dbReference>
<reference evidence="11" key="1">
    <citation type="submission" date="2022-11" db="UniProtKB">
        <authorList>
            <consortium name="WormBaseParasite"/>
        </authorList>
    </citation>
    <scope>IDENTIFICATION</scope>
</reference>
<evidence type="ECO:0000256" key="4">
    <source>
        <dbReference type="ARBA" id="ARBA00022679"/>
    </source>
</evidence>
<dbReference type="InterPro" id="IPR050973">
    <property type="entry name" value="H3K9_Histone-Lys_N-MTase"/>
</dbReference>
<evidence type="ECO:0000313" key="11">
    <source>
        <dbReference type="WBParaSite" id="PSAMB.scaffold958size38109.g9991.t1"/>
    </source>
</evidence>
<dbReference type="WBParaSite" id="PSAMB.scaffold958size38109.g9991.t1">
    <property type="protein sequence ID" value="PSAMB.scaffold958size38109.g9991.t1"/>
    <property type="gene ID" value="PSAMB.scaffold958size38109.g9991"/>
</dbReference>
<keyword evidence="10" id="KW-1185">Reference proteome</keyword>
<protein>
    <submittedName>
        <fullName evidence="11">Histone-lysine N-methyltransferase SETMAR</fullName>
    </submittedName>
</protein>
<dbReference type="Gene3D" id="2.170.270.10">
    <property type="entry name" value="SET domain"/>
    <property type="match status" value="1"/>
</dbReference>
<dbReference type="Pfam" id="PF00856">
    <property type="entry name" value="SET"/>
    <property type="match status" value="1"/>
</dbReference>
<keyword evidence="3" id="KW-0489">Methyltransferase</keyword>
<proteinExistence type="predicted"/>
<evidence type="ECO:0000256" key="3">
    <source>
        <dbReference type="ARBA" id="ARBA00022603"/>
    </source>
</evidence>
<keyword evidence="2" id="KW-0158">Chromosome</keyword>
<keyword evidence="4" id="KW-0808">Transferase</keyword>
<dbReference type="GO" id="GO:0042054">
    <property type="term" value="F:histone methyltransferase activity"/>
    <property type="evidence" value="ECO:0007669"/>
    <property type="project" value="InterPro"/>
</dbReference>
<dbReference type="AlphaFoldDB" id="A0A914XPQ7"/>
<dbReference type="InterPro" id="IPR007728">
    <property type="entry name" value="Pre-SET_dom"/>
</dbReference>
<dbReference type="InterPro" id="IPR001214">
    <property type="entry name" value="SET_dom"/>
</dbReference>
<evidence type="ECO:0000256" key="1">
    <source>
        <dbReference type="ARBA" id="ARBA00004286"/>
    </source>
</evidence>
<feature type="domain" description="Pre-SET" evidence="9">
    <location>
        <begin position="25"/>
        <end position="89"/>
    </location>
</feature>
<evidence type="ECO:0000256" key="6">
    <source>
        <dbReference type="ARBA" id="ARBA00022723"/>
    </source>
</evidence>
<sequence>MDFEYVVTNVPGPGSNEDDFATDFAGCSCLLECSQASNCSCLPYGDNYDSSDGRLLHNLDSSPPMLECSVNCGCALNDGPCANRRVQLGIVSRLEVFDTGEKGFGLRAVEAIPKGHFICEYAGEVISAEEVDKRAAARPSQTHNYVMTVKEHIGDEVRTIFIDPSARGNLARFINHSCQPNVKLAIVRFGAQVPHVGMFACKEIQAGEELGYFYGDASANTGDNAERKSCLCSSDRCRLFLPYSATASS</sequence>
<evidence type="ECO:0000259" key="8">
    <source>
        <dbReference type="PROSITE" id="PS50280"/>
    </source>
</evidence>
<evidence type="ECO:0000256" key="5">
    <source>
        <dbReference type="ARBA" id="ARBA00022691"/>
    </source>
</evidence>
<keyword evidence="5" id="KW-0949">S-adenosyl-L-methionine</keyword>
<dbReference type="GO" id="GO:0008270">
    <property type="term" value="F:zinc ion binding"/>
    <property type="evidence" value="ECO:0007669"/>
    <property type="project" value="InterPro"/>
</dbReference>
<evidence type="ECO:0000313" key="10">
    <source>
        <dbReference type="Proteomes" id="UP000887566"/>
    </source>
</evidence>
<dbReference type="Pfam" id="PF05033">
    <property type="entry name" value="Pre-SET"/>
    <property type="match status" value="1"/>
</dbReference>
<dbReference type="GO" id="GO:0032259">
    <property type="term" value="P:methylation"/>
    <property type="evidence" value="ECO:0007669"/>
    <property type="project" value="UniProtKB-KW"/>
</dbReference>
<dbReference type="InterPro" id="IPR046341">
    <property type="entry name" value="SET_dom_sf"/>
</dbReference>
<name>A0A914XPQ7_9BILA</name>
<dbReference type="GO" id="GO:0005694">
    <property type="term" value="C:chromosome"/>
    <property type="evidence" value="ECO:0007669"/>
    <property type="project" value="UniProtKB-SubCell"/>
</dbReference>
<keyword evidence="7" id="KW-0862">Zinc</keyword>
<comment type="subcellular location">
    <subcellularLocation>
        <location evidence="1">Chromosome</location>
    </subcellularLocation>
</comment>
<dbReference type="GO" id="GO:0005634">
    <property type="term" value="C:nucleus"/>
    <property type="evidence" value="ECO:0007669"/>
    <property type="project" value="InterPro"/>
</dbReference>
<dbReference type="PANTHER" id="PTHR46223:SF3">
    <property type="entry name" value="HISTONE-LYSINE N-METHYLTRANSFERASE SET-23"/>
    <property type="match status" value="1"/>
</dbReference>
<keyword evidence="6" id="KW-0479">Metal-binding</keyword>
<organism evidence="10 11">
    <name type="scientific">Plectus sambesii</name>
    <dbReference type="NCBI Taxonomy" id="2011161"/>
    <lineage>
        <taxon>Eukaryota</taxon>
        <taxon>Metazoa</taxon>
        <taxon>Ecdysozoa</taxon>
        <taxon>Nematoda</taxon>
        <taxon>Chromadorea</taxon>
        <taxon>Plectida</taxon>
        <taxon>Plectina</taxon>
        <taxon>Plectoidea</taxon>
        <taxon>Plectidae</taxon>
        <taxon>Plectus</taxon>
    </lineage>
</organism>
<evidence type="ECO:0000256" key="2">
    <source>
        <dbReference type="ARBA" id="ARBA00022454"/>
    </source>
</evidence>
<dbReference type="SUPFAM" id="SSF82199">
    <property type="entry name" value="SET domain"/>
    <property type="match status" value="1"/>
</dbReference>
<accession>A0A914XPQ7</accession>
<dbReference type="PANTHER" id="PTHR46223">
    <property type="entry name" value="HISTONE-LYSINE N-METHYLTRANSFERASE SUV39H"/>
    <property type="match status" value="1"/>
</dbReference>